<name>A0A085M3H2_9BILA</name>
<accession>A0A085M3H2</accession>
<sequence length="72" mass="8537">MKHSKTKCYNRKREKRLKCAYATSQPMPSIPRAIAFSELRPDSVERMQLDVDKPKPDHGSLWRCLPNVRRWP</sequence>
<dbReference type="EMBL" id="KL363235">
    <property type="protein sequence ID" value="KFD51768.1"/>
    <property type="molecule type" value="Genomic_DNA"/>
</dbReference>
<keyword evidence="2" id="KW-1185">Reference proteome</keyword>
<proteinExistence type="predicted"/>
<evidence type="ECO:0000313" key="1">
    <source>
        <dbReference type="EMBL" id="KFD51768.1"/>
    </source>
</evidence>
<reference evidence="1 2" key="1">
    <citation type="journal article" date="2014" name="Nat. Genet.">
        <title>Genome and transcriptome of the porcine whipworm Trichuris suis.</title>
        <authorList>
            <person name="Jex A.R."/>
            <person name="Nejsum P."/>
            <person name="Schwarz E.M."/>
            <person name="Hu L."/>
            <person name="Young N.D."/>
            <person name="Hall R.S."/>
            <person name="Korhonen P.K."/>
            <person name="Liao S."/>
            <person name="Thamsborg S."/>
            <person name="Xia J."/>
            <person name="Xu P."/>
            <person name="Wang S."/>
            <person name="Scheerlinck J.P."/>
            <person name="Hofmann A."/>
            <person name="Sternberg P.W."/>
            <person name="Wang J."/>
            <person name="Gasser R.B."/>
        </authorList>
    </citation>
    <scope>NUCLEOTIDE SEQUENCE [LARGE SCALE GENOMIC DNA]</scope>
    <source>
        <strain evidence="1">DCEP-RM93M</strain>
    </source>
</reference>
<feature type="non-terminal residue" evidence="1">
    <location>
        <position position="72"/>
    </location>
</feature>
<organism evidence="1 2">
    <name type="scientific">Trichuris suis</name>
    <name type="common">pig whipworm</name>
    <dbReference type="NCBI Taxonomy" id="68888"/>
    <lineage>
        <taxon>Eukaryota</taxon>
        <taxon>Metazoa</taxon>
        <taxon>Ecdysozoa</taxon>
        <taxon>Nematoda</taxon>
        <taxon>Enoplea</taxon>
        <taxon>Dorylaimia</taxon>
        <taxon>Trichinellida</taxon>
        <taxon>Trichuridae</taxon>
        <taxon>Trichuris</taxon>
    </lineage>
</organism>
<protein>
    <submittedName>
        <fullName evidence="1">Uncharacterized protein</fullName>
    </submittedName>
</protein>
<evidence type="ECO:0000313" key="2">
    <source>
        <dbReference type="Proteomes" id="UP000030764"/>
    </source>
</evidence>
<dbReference type="AlphaFoldDB" id="A0A085M3H2"/>
<gene>
    <name evidence="1" type="ORF">M513_07295</name>
</gene>
<dbReference type="Proteomes" id="UP000030764">
    <property type="component" value="Unassembled WGS sequence"/>
</dbReference>